<dbReference type="InterPro" id="IPR018062">
    <property type="entry name" value="HTH_AraC-typ_CS"/>
</dbReference>
<dbReference type="RefSeq" id="WP_090154104.1">
    <property type="nucleotide sequence ID" value="NZ_FNAN01000012.1"/>
</dbReference>
<evidence type="ECO:0000256" key="3">
    <source>
        <dbReference type="ARBA" id="ARBA00023163"/>
    </source>
</evidence>
<dbReference type="SUPFAM" id="SSF46689">
    <property type="entry name" value="Homeodomain-like"/>
    <property type="match status" value="2"/>
</dbReference>
<keyword evidence="1" id="KW-0805">Transcription regulation</keyword>
<protein>
    <submittedName>
        <fullName evidence="5">AraC-type DNA-binding protein</fullName>
    </submittedName>
</protein>
<organism evidence="5 6">
    <name type="scientific">Dyadobacter soli</name>
    <dbReference type="NCBI Taxonomy" id="659014"/>
    <lineage>
        <taxon>Bacteria</taxon>
        <taxon>Pseudomonadati</taxon>
        <taxon>Bacteroidota</taxon>
        <taxon>Cytophagia</taxon>
        <taxon>Cytophagales</taxon>
        <taxon>Spirosomataceae</taxon>
        <taxon>Dyadobacter</taxon>
    </lineage>
</organism>
<dbReference type="PANTHER" id="PTHR47893:SF1">
    <property type="entry name" value="REGULATORY PROTEIN PCHR"/>
    <property type="match status" value="1"/>
</dbReference>
<dbReference type="OrthoDB" id="799767at2"/>
<accession>A0A1G7NSJ3</accession>
<evidence type="ECO:0000256" key="1">
    <source>
        <dbReference type="ARBA" id="ARBA00023015"/>
    </source>
</evidence>
<keyword evidence="6" id="KW-1185">Reference proteome</keyword>
<dbReference type="STRING" id="659014.SAMN04487996_112146"/>
<evidence type="ECO:0000259" key="4">
    <source>
        <dbReference type="PROSITE" id="PS01124"/>
    </source>
</evidence>
<feature type="domain" description="HTH araC/xylS-type" evidence="4">
    <location>
        <begin position="233"/>
        <end position="332"/>
    </location>
</feature>
<dbReference type="PANTHER" id="PTHR47893">
    <property type="entry name" value="REGULATORY PROTEIN PCHR"/>
    <property type="match status" value="1"/>
</dbReference>
<dbReference type="GO" id="GO:0043565">
    <property type="term" value="F:sequence-specific DNA binding"/>
    <property type="evidence" value="ECO:0007669"/>
    <property type="project" value="InterPro"/>
</dbReference>
<keyword evidence="3" id="KW-0804">Transcription</keyword>
<name>A0A1G7NSJ3_9BACT</name>
<keyword evidence="2 5" id="KW-0238">DNA-binding</keyword>
<evidence type="ECO:0000313" key="5">
    <source>
        <dbReference type="EMBL" id="SDF76956.1"/>
    </source>
</evidence>
<evidence type="ECO:0000313" key="6">
    <source>
        <dbReference type="Proteomes" id="UP000198748"/>
    </source>
</evidence>
<dbReference type="EMBL" id="FNAN01000012">
    <property type="protein sequence ID" value="SDF76956.1"/>
    <property type="molecule type" value="Genomic_DNA"/>
</dbReference>
<proteinExistence type="predicted"/>
<gene>
    <name evidence="5" type="ORF">SAMN04487996_112146</name>
</gene>
<dbReference type="GO" id="GO:0003700">
    <property type="term" value="F:DNA-binding transcription factor activity"/>
    <property type="evidence" value="ECO:0007669"/>
    <property type="project" value="InterPro"/>
</dbReference>
<dbReference type="InterPro" id="IPR018060">
    <property type="entry name" value="HTH_AraC"/>
</dbReference>
<dbReference type="Pfam" id="PF12833">
    <property type="entry name" value="HTH_18"/>
    <property type="match status" value="1"/>
</dbReference>
<reference evidence="6" key="1">
    <citation type="submission" date="2016-10" db="EMBL/GenBank/DDBJ databases">
        <authorList>
            <person name="Varghese N."/>
            <person name="Submissions S."/>
        </authorList>
    </citation>
    <scope>NUCLEOTIDE SEQUENCE [LARGE SCALE GENOMIC DNA]</scope>
    <source>
        <strain evidence="6">DSM 25329</strain>
    </source>
</reference>
<dbReference type="Gene3D" id="1.10.10.60">
    <property type="entry name" value="Homeodomain-like"/>
    <property type="match status" value="1"/>
</dbReference>
<dbReference type="Proteomes" id="UP000198748">
    <property type="component" value="Unassembled WGS sequence"/>
</dbReference>
<evidence type="ECO:0000256" key="2">
    <source>
        <dbReference type="ARBA" id="ARBA00023125"/>
    </source>
</evidence>
<dbReference type="PROSITE" id="PS01124">
    <property type="entry name" value="HTH_ARAC_FAMILY_2"/>
    <property type="match status" value="1"/>
</dbReference>
<sequence length="332" mass="37871">MKIVFRSEEFAELNFERGYSEGFGVDERSGIWEEKYEYDHLGIHSRIHRIFCPGMIFSLIEGALDHDLVQIIESDFPYLQMHFELSTTGCLYLPNARAEIDTVIYGGSHSLLFYPALKGHLHYLKKPLSHSVEIELSLDFLRRLFHNDLEVLRDFGRNIERNHPAVMGNRSFPVTPAMNRVIAEVRDCPYTGSLKKLFVEAKVVELLTLQISQINASDAGKTNLKQSDIDKLYEVKDLVLRNIDDPFSIEELARLAGLNRTKLQEGFKELFGTTIFGYITDTRLEGARRHIVEPGSILSIGEIAALSGYKNPQHFTAAFKKKFGYLPRDARG</sequence>
<dbReference type="SMART" id="SM00342">
    <property type="entry name" value="HTH_ARAC"/>
    <property type="match status" value="1"/>
</dbReference>
<dbReference type="AlphaFoldDB" id="A0A1G7NSJ3"/>
<dbReference type="InterPro" id="IPR009057">
    <property type="entry name" value="Homeodomain-like_sf"/>
</dbReference>
<dbReference type="InterPro" id="IPR053142">
    <property type="entry name" value="PchR_regulatory_protein"/>
</dbReference>
<dbReference type="PROSITE" id="PS00041">
    <property type="entry name" value="HTH_ARAC_FAMILY_1"/>
    <property type="match status" value="1"/>
</dbReference>